<evidence type="ECO:0000313" key="1">
    <source>
        <dbReference type="EMBL" id="KAF2564158.1"/>
    </source>
</evidence>
<reference evidence="1" key="1">
    <citation type="submission" date="2019-12" db="EMBL/GenBank/DDBJ databases">
        <title>Genome sequencing and annotation of Brassica cretica.</title>
        <authorList>
            <person name="Studholme D.J."/>
            <person name="Sarris P.F."/>
        </authorList>
    </citation>
    <scope>NUCLEOTIDE SEQUENCE</scope>
    <source>
        <strain evidence="1">PFS-102/07</strain>
        <tissue evidence="1">Leaf</tissue>
    </source>
</reference>
<dbReference type="AlphaFoldDB" id="A0A3N6TX70"/>
<accession>A0A3N6TX70</accession>
<protein>
    <submittedName>
        <fullName evidence="1">Uncharacterized protein</fullName>
    </submittedName>
</protein>
<dbReference type="EMBL" id="QGKY02001250">
    <property type="protein sequence ID" value="KAF2564158.1"/>
    <property type="molecule type" value="Genomic_DNA"/>
</dbReference>
<proteinExistence type="predicted"/>
<sequence length="55" mass="6125">MPDPLPALASRCLGYAYGKRWLPKHHLGQLSSLVSGDSHITILAGLHFEIHLHLR</sequence>
<organism evidence="1">
    <name type="scientific">Brassica cretica</name>
    <name type="common">Mustard</name>
    <dbReference type="NCBI Taxonomy" id="69181"/>
    <lineage>
        <taxon>Eukaryota</taxon>
        <taxon>Viridiplantae</taxon>
        <taxon>Streptophyta</taxon>
        <taxon>Embryophyta</taxon>
        <taxon>Tracheophyta</taxon>
        <taxon>Spermatophyta</taxon>
        <taxon>Magnoliopsida</taxon>
        <taxon>eudicotyledons</taxon>
        <taxon>Gunneridae</taxon>
        <taxon>Pentapetalae</taxon>
        <taxon>rosids</taxon>
        <taxon>malvids</taxon>
        <taxon>Brassicales</taxon>
        <taxon>Brassicaceae</taxon>
        <taxon>Brassiceae</taxon>
        <taxon>Brassica</taxon>
    </lineage>
</organism>
<name>A0A3N6TX70_BRACR</name>
<comment type="caution">
    <text evidence="1">The sequence shown here is derived from an EMBL/GenBank/DDBJ whole genome shotgun (WGS) entry which is preliminary data.</text>
</comment>
<gene>
    <name evidence="1" type="ORF">F2Q70_00015428</name>
</gene>